<dbReference type="Proteomes" id="UP000030675">
    <property type="component" value="Unassembled WGS sequence"/>
</dbReference>
<dbReference type="AlphaFoldDB" id="V5H3S5"/>
<evidence type="ECO:0000313" key="1">
    <source>
        <dbReference type="EMBL" id="GAD31697.1"/>
    </source>
</evidence>
<dbReference type="EMBL" id="DF196821">
    <property type="protein sequence ID" value="GAD31697.1"/>
    <property type="molecule type" value="Genomic_DNA"/>
</dbReference>
<sequence length="95" mass="11088">MSSKKQLVTRVEKSIKHALVKKGYISLCSIVESQYNAHQKYPLNLRKNTKFLSICGFSTYKSSPNIFDLSTRKYAKPKNIVKDRYKELKSLHDLY</sequence>
<evidence type="ECO:0000313" key="2">
    <source>
        <dbReference type="Proteomes" id="UP000030675"/>
    </source>
</evidence>
<protein>
    <submittedName>
        <fullName evidence="1">Uncharacterized protein</fullName>
    </submittedName>
</protein>
<proteinExistence type="predicted"/>
<name>V5H3S5_PHOLE</name>
<accession>V5H3S5</accession>
<organism evidence="1 2">
    <name type="scientific">Photobacterium leiognathi lrivu.4.1</name>
    <dbReference type="NCBI Taxonomy" id="1248232"/>
    <lineage>
        <taxon>Bacteria</taxon>
        <taxon>Pseudomonadati</taxon>
        <taxon>Pseudomonadota</taxon>
        <taxon>Gammaproteobacteria</taxon>
        <taxon>Vibrionales</taxon>
        <taxon>Vibrionaceae</taxon>
        <taxon>Photobacterium</taxon>
    </lineage>
</organism>
<reference evidence="2" key="1">
    <citation type="submission" date="2012-12" db="EMBL/GenBank/DDBJ databases">
        <title>Genome Sequence of Photobacterium leiognathi lrivu.4.1.</title>
        <authorList>
            <person name="Urbanczyk H."/>
            <person name="Ogura Y."/>
            <person name="Hayashi T."/>
            <person name="Dunlap P.V."/>
        </authorList>
    </citation>
    <scope>NUCLEOTIDE SEQUENCE [LARGE SCALE GENOMIC DNA]</scope>
    <source>
        <strain evidence="2">lrivu.4.1</strain>
    </source>
</reference>
<dbReference type="HOGENOM" id="CLU_2383594_0_0_6"/>
<gene>
    <name evidence="1" type="ORF">PLEI_3360</name>
</gene>